<protein>
    <submittedName>
        <fullName evidence="1 2">Uncharacterized protein</fullName>
    </submittedName>
</protein>
<keyword evidence="3" id="KW-1185">Reference proteome</keyword>
<dbReference type="AlphaFoldDB" id="R7UIJ7"/>
<organism evidence="1">
    <name type="scientific">Capitella teleta</name>
    <name type="common">Polychaete worm</name>
    <dbReference type="NCBI Taxonomy" id="283909"/>
    <lineage>
        <taxon>Eukaryota</taxon>
        <taxon>Metazoa</taxon>
        <taxon>Spiralia</taxon>
        <taxon>Lophotrochozoa</taxon>
        <taxon>Annelida</taxon>
        <taxon>Polychaeta</taxon>
        <taxon>Sedentaria</taxon>
        <taxon>Scolecida</taxon>
        <taxon>Capitellidae</taxon>
        <taxon>Capitella</taxon>
    </lineage>
</organism>
<dbReference type="HOGENOM" id="CLU_1210780_0_0_1"/>
<reference evidence="2" key="3">
    <citation type="submission" date="2015-06" db="UniProtKB">
        <authorList>
            <consortium name="EnsemblMetazoa"/>
        </authorList>
    </citation>
    <scope>IDENTIFICATION</scope>
</reference>
<dbReference type="EMBL" id="KB303020">
    <property type="protein sequence ID" value="ELU03613.1"/>
    <property type="molecule type" value="Genomic_DNA"/>
</dbReference>
<evidence type="ECO:0000313" key="1">
    <source>
        <dbReference type="EMBL" id="ELU03613.1"/>
    </source>
</evidence>
<evidence type="ECO:0000313" key="3">
    <source>
        <dbReference type="Proteomes" id="UP000014760"/>
    </source>
</evidence>
<dbReference type="EMBL" id="AMQN01001494">
    <property type="status" value="NOT_ANNOTATED_CDS"/>
    <property type="molecule type" value="Genomic_DNA"/>
</dbReference>
<evidence type="ECO:0000313" key="2">
    <source>
        <dbReference type="EnsemblMetazoa" id="CapteP186168"/>
    </source>
</evidence>
<gene>
    <name evidence="1" type="ORF">CAPTEDRAFT_186168</name>
</gene>
<reference evidence="3" key="1">
    <citation type="submission" date="2012-12" db="EMBL/GenBank/DDBJ databases">
        <authorList>
            <person name="Hellsten U."/>
            <person name="Grimwood J."/>
            <person name="Chapman J.A."/>
            <person name="Shapiro H."/>
            <person name="Aerts A."/>
            <person name="Otillar R.P."/>
            <person name="Terry A.Y."/>
            <person name="Boore J.L."/>
            <person name="Simakov O."/>
            <person name="Marletaz F."/>
            <person name="Cho S.-J."/>
            <person name="Edsinger-Gonzales E."/>
            <person name="Havlak P."/>
            <person name="Kuo D.-H."/>
            <person name="Larsson T."/>
            <person name="Lv J."/>
            <person name="Arendt D."/>
            <person name="Savage R."/>
            <person name="Osoegawa K."/>
            <person name="de Jong P."/>
            <person name="Lindberg D.R."/>
            <person name="Seaver E.C."/>
            <person name="Weisblat D.A."/>
            <person name="Putnam N.H."/>
            <person name="Grigoriev I.V."/>
            <person name="Rokhsar D.S."/>
        </authorList>
    </citation>
    <scope>NUCLEOTIDE SEQUENCE</scope>
    <source>
        <strain evidence="3">I ESC-2004</strain>
    </source>
</reference>
<dbReference type="Proteomes" id="UP000014760">
    <property type="component" value="Unassembled WGS sequence"/>
</dbReference>
<accession>R7UIJ7</accession>
<dbReference type="EnsemblMetazoa" id="CapteT186168">
    <property type="protein sequence ID" value="CapteP186168"/>
    <property type="gene ID" value="CapteG186168"/>
</dbReference>
<sequence length="229" mass="25337">MGASDLILCRGEYRSVVLGIVQIGLRIRGSRVLCQYFVAANASRQEVETITDYDKWNTSAFGTYNYLNSSVILNNKFPVPTHTPITHERILGPNLSVRLSTLLCGCWYSPGLALCNCGETGGSEKLLTSFYPINFYLATNLGYANGQCDNVVSSFSFFKKSAKTITRYWSVTFLLCRIISNYGCLEPVLALTSPDLLVLIVGLLLLLGIQNGVNPWSTWFILVTYLLCG</sequence>
<reference evidence="1 3" key="2">
    <citation type="journal article" date="2013" name="Nature">
        <title>Insights into bilaterian evolution from three spiralian genomes.</title>
        <authorList>
            <person name="Simakov O."/>
            <person name="Marletaz F."/>
            <person name="Cho S.J."/>
            <person name="Edsinger-Gonzales E."/>
            <person name="Havlak P."/>
            <person name="Hellsten U."/>
            <person name="Kuo D.H."/>
            <person name="Larsson T."/>
            <person name="Lv J."/>
            <person name="Arendt D."/>
            <person name="Savage R."/>
            <person name="Osoegawa K."/>
            <person name="de Jong P."/>
            <person name="Grimwood J."/>
            <person name="Chapman J.A."/>
            <person name="Shapiro H."/>
            <person name="Aerts A."/>
            <person name="Otillar R.P."/>
            <person name="Terry A.Y."/>
            <person name="Boore J.L."/>
            <person name="Grigoriev I.V."/>
            <person name="Lindberg D.R."/>
            <person name="Seaver E.C."/>
            <person name="Weisblat D.A."/>
            <person name="Putnam N.H."/>
            <person name="Rokhsar D.S."/>
        </authorList>
    </citation>
    <scope>NUCLEOTIDE SEQUENCE</scope>
    <source>
        <strain evidence="1 3">I ESC-2004</strain>
    </source>
</reference>
<name>R7UIJ7_CAPTE</name>
<proteinExistence type="predicted"/>